<feature type="chain" id="PRO_5038738019" evidence="1">
    <location>
        <begin position="23"/>
        <end position="240"/>
    </location>
</feature>
<dbReference type="InterPro" id="IPR011989">
    <property type="entry name" value="ARM-like"/>
</dbReference>
<organism evidence="2 3">
    <name type="scientific">Candidatus Gallitreponema excrementavium</name>
    <dbReference type="NCBI Taxonomy" id="2840840"/>
    <lineage>
        <taxon>Bacteria</taxon>
        <taxon>Pseudomonadati</taxon>
        <taxon>Spirochaetota</taxon>
        <taxon>Spirochaetia</taxon>
        <taxon>Spirochaetales</taxon>
        <taxon>Candidatus Gallitreponema</taxon>
    </lineage>
</organism>
<evidence type="ECO:0000256" key="1">
    <source>
        <dbReference type="SAM" id="SignalP"/>
    </source>
</evidence>
<dbReference type="SMART" id="SM00567">
    <property type="entry name" value="EZ_HEAT"/>
    <property type="match status" value="1"/>
</dbReference>
<name>A0A9D9N333_9SPIR</name>
<dbReference type="InterPro" id="IPR016024">
    <property type="entry name" value="ARM-type_fold"/>
</dbReference>
<reference evidence="2" key="1">
    <citation type="submission" date="2020-10" db="EMBL/GenBank/DDBJ databases">
        <authorList>
            <person name="Gilroy R."/>
        </authorList>
    </citation>
    <scope>NUCLEOTIDE SEQUENCE</scope>
    <source>
        <strain evidence="2">10532</strain>
    </source>
</reference>
<feature type="signal peptide" evidence="1">
    <location>
        <begin position="1"/>
        <end position="22"/>
    </location>
</feature>
<dbReference type="PANTHER" id="PTHR12697">
    <property type="entry name" value="PBS LYASE HEAT-LIKE PROTEIN"/>
    <property type="match status" value="1"/>
</dbReference>
<dbReference type="InterPro" id="IPR004155">
    <property type="entry name" value="PBS_lyase_HEAT"/>
</dbReference>
<dbReference type="Gene3D" id="1.25.10.10">
    <property type="entry name" value="Leucine-rich Repeat Variant"/>
    <property type="match status" value="1"/>
</dbReference>
<proteinExistence type="predicted"/>
<dbReference type="Proteomes" id="UP000823638">
    <property type="component" value="Unassembled WGS sequence"/>
</dbReference>
<dbReference type="SUPFAM" id="SSF48371">
    <property type="entry name" value="ARM repeat"/>
    <property type="match status" value="1"/>
</dbReference>
<evidence type="ECO:0000313" key="3">
    <source>
        <dbReference type="Proteomes" id="UP000823638"/>
    </source>
</evidence>
<dbReference type="PANTHER" id="PTHR12697:SF5">
    <property type="entry name" value="DEOXYHYPUSINE HYDROXYLASE"/>
    <property type="match status" value="1"/>
</dbReference>
<dbReference type="Pfam" id="PF13646">
    <property type="entry name" value="HEAT_2"/>
    <property type="match status" value="1"/>
</dbReference>
<dbReference type="EMBL" id="JADIMM010000117">
    <property type="protein sequence ID" value="MBO8458584.1"/>
    <property type="molecule type" value="Genomic_DNA"/>
</dbReference>
<reference evidence="2" key="2">
    <citation type="journal article" date="2021" name="PeerJ">
        <title>Extensive microbial diversity within the chicken gut microbiome revealed by metagenomics and culture.</title>
        <authorList>
            <person name="Gilroy R."/>
            <person name="Ravi A."/>
            <person name="Getino M."/>
            <person name="Pursley I."/>
            <person name="Horton D.L."/>
            <person name="Alikhan N.F."/>
            <person name="Baker D."/>
            <person name="Gharbi K."/>
            <person name="Hall N."/>
            <person name="Watson M."/>
            <person name="Adriaenssens E.M."/>
            <person name="Foster-Nyarko E."/>
            <person name="Jarju S."/>
            <person name="Secka A."/>
            <person name="Antonio M."/>
            <person name="Oren A."/>
            <person name="Chaudhuri R.R."/>
            <person name="La Ragione R."/>
            <person name="Hildebrand F."/>
            <person name="Pallen M.J."/>
        </authorList>
    </citation>
    <scope>NUCLEOTIDE SEQUENCE</scope>
    <source>
        <strain evidence="2">10532</strain>
    </source>
</reference>
<dbReference type="AlphaFoldDB" id="A0A9D9N333"/>
<sequence length="240" mass="26257">MCGKHITALLVSLSLLSGALFAQNSEVPADDSEISVEDAYLQSFENMIIKELADSDGRDNKMVALQYINNALDRGDTSAEMHEALKNLALEGISTVAREGNRVVNNYPDVRARACEALGRLGTEEAKDTLIEVLNSENEPMVATEAIRALGNMGINNNDETTEMIAWIGRKFNIINPTSSMALEILDAFEKLAPTVQDATSMLQVIITIGNNYQYVTPVREKAFQVLESISKKTAKATSR</sequence>
<gene>
    <name evidence="2" type="ORF">IAA81_10250</name>
</gene>
<dbReference type="GO" id="GO:0016491">
    <property type="term" value="F:oxidoreductase activity"/>
    <property type="evidence" value="ECO:0007669"/>
    <property type="project" value="TreeGrafter"/>
</dbReference>
<keyword evidence="1" id="KW-0732">Signal</keyword>
<protein>
    <submittedName>
        <fullName evidence="2">HEAT repeat domain-containing protein</fullName>
    </submittedName>
</protein>
<comment type="caution">
    <text evidence="2">The sequence shown here is derived from an EMBL/GenBank/DDBJ whole genome shotgun (WGS) entry which is preliminary data.</text>
</comment>
<evidence type="ECO:0000313" key="2">
    <source>
        <dbReference type="EMBL" id="MBO8458584.1"/>
    </source>
</evidence>
<accession>A0A9D9N333</accession>